<dbReference type="Proteomes" id="UP000007014">
    <property type="component" value="Chromosome 19"/>
</dbReference>
<evidence type="ECO:0000256" key="1">
    <source>
        <dbReference type="SAM" id="MobiDB-lite"/>
    </source>
</evidence>
<evidence type="ECO:0000313" key="3">
    <source>
        <dbReference type="Proteomes" id="UP000007014"/>
    </source>
</evidence>
<gene>
    <name evidence="2" type="ORF">CYME_CMS511C</name>
</gene>
<dbReference type="OrthoDB" id="445361at2759"/>
<sequence length="252" mass="27707">MNFVPCACRAWSFPREHTGSSPPKRFSRPSRCAAVYATGRGGDPATPLTLSTVTAHALQRGVRLLNRSLGPLLRIEAYVRVAASTERAGRSSQSTRGQVTAATTAATAPAQRRRTDVAPDCENWVLAGYVSALCLAPLLRRTQVERIELVSERPTNTPRVTSKLLAVAAACEALRKGAPHCYFLAIDDGFHRHQKLVRYFERLGFQRGRRVTDGVLDRLLWGGCGTVMVGDLAELATRWWQDLQAGEHKQSL</sequence>
<dbReference type="STRING" id="280699.M1UWP0"/>
<reference evidence="2 3" key="1">
    <citation type="journal article" date="2004" name="Nature">
        <title>Genome sequence of the ultrasmall unicellular red alga Cyanidioschyzon merolae 10D.</title>
        <authorList>
            <person name="Matsuzaki M."/>
            <person name="Misumi O."/>
            <person name="Shin-i T."/>
            <person name="Maruyama S."/>
            <person name="Takahara M."/>
            <person name="Miyagishima S."/>
            <person name="Mori T."/>
            <person name="Nishida K."/>
            <person name="Yagisawa F."/>
            <person name="Nishida K."/>
            <person name="Yoshida Y."/>
            <person name="Nishimura Y."/>
            <person name="Nakao S."/>
            <person name="Kobayashi T."/>
            <person name="Momoyama Y."/>
            <person name="Higashiyama T."/>
            <person name="Minoda A."/>
            <person name="Sano M."/>
            <person name="Nomoto H."/>
            <person name="Oishi K."/>
            <person name="Hayashi H."/>
            <person name="Ohta F."/>
            <person name="Nishizaka S."/>
            <person name="Haga S."/>
            <person name="Miura S."/>
            <person name="Morishita T."/>
            <person name="Kabeya Y."/>
            <person name="Terasawa K."/>
            <person name="Suzuki Y."/>
            <person name="Ishii Y."/>
            <person name="Asakawa S."/>
            <person name="Takano H."/>
            <person name="Ohta N."/>
            <person name="Kuroiwa H."/>
            <person name="Tanaka K."/>
            <person name="Shimizu N."/>
            <person name="Sugano S."/>
            <person name="Sato N."/>
            <person name="Nozaki H."/>
            <person name="Ogasawara N."/>
            <person name="Kohara Y."/>
            <person name="Kuroiwa T."/>
        </authorList>
    </citation>
    <scope>NUCLEOTIDE SEQUENCE [LARGE SCALE GENOMIC DNA]</scope>
    <source>
        <strain evidence="2 3">10D</strain>
    </source>
</reference>
<dbReference type="AlphaFoldDB" id="M1UWP0"/>
<evidence type="ECO:0000313" key="2">
    <source>
        <dbReference type="EMBL" id="BAM82691.1"/>
    </source>
</evidence>
<dbReference type="PANTHER" id="PTHR36897">
    <property type="entry name" value="OS10G0351100-LIKE PROTEIN"/>
    <property type="match status" value="1"/>
</dbReference>
<keyword evidence="3" id="KW-1185">Reference proteome</keyword>
<dbReference type="RefSeq" id="XP_005538727.1">
    <property type="nucleotide sequence ID" value="XM_005538670.1"/>
</dbReference>
<name>M1UWP0_CYAM1</name>
<accession>M1UWP0</accession>
<protein>
    <submittedName>
        <fullName evidence="2">Uncharacterized protein</fullName>
    </submittedName>
</protein>
<feature type="compositionally biased region" description="Low complexity" evidence="1">
    <location>
        <begin position="95"/>
        <end position="110"/>
    </location>
</feature>
<dbReference type="EMBL" id="AP006501">
    <property type="protein sequence ID" value="BAM82691.1"/>
    <property type="molecule type" value="Genomic_DNA"/>
</dbReference>
<dbReference type="KEGG" id="cme:CYME_CMS511C"/>
<dbReference type="PANTHER" id="PTHR36897:SF2">
    <property type="entry name" value="OS10G0350800 PROTEIN"/>
    <property type="match status" value="1"/>
</dbReference>
<dbReference type="GeneID" id="16997411"/>
<reference evidence="2 3" key="2">
    <citation type="journal article" date="2007" name="BMC Biol.">
        <title>A 100%-complete sequence reveals unusually simple genomic features in the hot-spring red alga Cyanidioschyzon merolae.</title>
        <authorList>
            <person name="Nozaki H."/>
            <person name="Takano H."/>
            <person name="Misumi O."/>
            <person name="Terasawa K."/>
            <person name="Matsuzaki M."/>
            <person name="Maruyama S."/>
            <person name="Nishida K."/>
            <person name="Yagisawa F."/>
            <person name="Yoshida Y."/>
            <person name="Fujiwara T."/>
            <person name="Takio S."/>
            <person name="Tamura K."/>
            <person name="Chung S.J."/>
            <person name="Nakamura S."/>
            <person name="Kuroiwa H."/>
            <person name="Tanaka K."/>
            <person name="Sato N."/>
            <person name="Kuroiwa T."/>
        </authorList>
    </citation>
    <scope>NUCLEOTIDE SEQUENCE [LARGE SCALE GENOMIC DNA]</scope>
    <source>
        <strain evidence="2 3">10D</strain>
    </source>
</reference>
<organism evidence="2 3">
    <name type="scientific">Cyanidioschyzon merolae (strain NIES-3377 / 10D)</name>
    <name type="common">Unicellular red alga</name>
    <dbReference type="NCBI Taxonomy" id="280699"/>
    <lineage>
        <taxon>Eukaryota</taxon>
        <taxon>Rhodophyta</taxon>
        <taxon>Bangiophyceae</taxon>
        <taxon>Cyanidiales</taxon>
        <taxon>Cyanidiaceae</taxon>
        <taxon>Cyanidioschyzon</taxon>
    </lineage>
</organism>
<feature type="region of interest" description="Disordered" evidence="1">
    <location>
        <begin position="86"/>
        <end position="114"/>
    </location>
</feature>
<proteinExistence type="predicted"/>